<dbReference type="Pfam" id="PF14329">
    <property type="entry name" value="DUF4386"/>
    <property type="match status" value="1"/>
</dbReference>
<keyword evidence="1" id="KW-0812">Transmembrane</keyword>
<dbReference type="AlphaFoldDB" id="A0AA49GPB8"/>
<dbReference type="EMBL" id="CP120682">
    <property type="protein sequence ID" value="WKN37429.1"/>
    <property type="molecule type" value="Genomic_DNA"/>
</dbReference>
<protein>
    <submittedName>
        <fullName evidence="2">DUF4386 domain-containing protein</fullName>
    </submittedName>
</protein>
<evidence type="ECO:0000313" key="2">
    <source>
        <dbReference type="EMBL" id="WKN37429.1"/>
    </source>
</evidence>
<feature type="transmembrane region" description="Helical" evidence="1">
    <location>
        <begin position="153"/>
        <end position="170"/>
    </location>
</feature>
<reference evidence="2" key="2">
    <citation type="journal article" date="2024" name="Antonie Van Leeuwenhoek">
        <title>Roseihalotalea indica gen. nov., sp. nov., a halophilic Bacteroidetes from mesopelagic Southwest Indian Ocean with higher carbohydrate metabolic potential.</title>
        <authorList>
            <person name="Chen B."/>
            <person name="Zhang M."/>
            <person name="Lin D."/>
            <person name="Ye J."/>
            <person name="Tang K."/>
        </authorList>
    </citation>
    <scope>NUCLEOTIDE SEQUENCE</scope>
    <source>
        <strain evidence="2">TK19036</strain>
    </source>
</reference>
<feature type="transmembrane region" description="Helical" evidence="1">
    <location>
        <begin position="182"/>
        <end position="203"/>
    </location>
</feature>
<reference evidence="2" key="1">
    <citation type="journal article" date="2023" name="Comput. Struct. Biotechnol. J.">
        <title>Discovery of a novel marine Bacteroidetes with a rich repertoire of carbohydrate-active enzymes.</title>
        <authorList>
            <person name="Chen B."/>
            <person name="Liu G."/>
            <person name="Chen Q."/>
            <person name="Wang H."/>
            <person name="Liu L."/>
            <person name="Tang K."/>
        </authorList>
    </citation>
    <scope>NUCLEOTIDE SEQUENCE</scope>
    <source>
        <strain evidence="2">TK19036</strain>
    </source>
</reference>
<feature type="transmembrane region" description="Helical" evidence="1">
    <location>
        <begin position="102"/>
        <end position="122"/>
    </location>
</feature>
<gene>
    <name evidence="2" type="ORF">K4G66_01735</name>
</gene>
<keyword evidence="1" id="KW-0472">Membrane</keyword>
<keyword evidence="1" id="KW-1133">Transmembrane helix</keyword>
<dbReference type="InterPro" id="IPR025495">
    <property type="entry name" value="DUF4386"/>
</dbReference>
<feature type="transmembrane region" description="Helical" evidence="1">
    <location>
        <begin position="67"/>
        <end position="90"/>
    </location>
</feature>
<proteinExistence type="predicted"/>
<feature type="transmembrane region" description="Helical" evidence="1">
    <location>
        <begin position="209"/>
        <end position="235"/>
    </location>
</feature>
<accession>A0AA49GPB8</accession>
<feature type="transmembrane region" description="Helical" evidence="1">
    <location>
        <begin position="20"/>
        <end position="47"/>
    </location>
</feature>
<evidence type="ECO:0000256" key="1">
    <source>
        <dbReference type="SAM" id="Phobius"/>
    </source>
</evidence>
<name>A0AA49GPB8_9BACT</name>
<sequence length="243" mass="27077">MESVEINKRLARDWSKMQIVRVVGISYIVMGILGFLAEFGFRARLIVWDDAMLTLSNIQNSAEFFKVGILAFLIIILLDIVIAIAFYALLSSVSKSTALLMTSLRLLYVAIKGAAMIGLFLAKDVYTSTIESGLSQTALHAAQALQFLKFHDFGFSIGLLFFGVHLIFLARLLMKVREVPKFIVWLLLVGGVGYSVNSLGHLFASDVELLQTVIIIIFIIPMTFSELLLGVWLLVKRKKLMIA</sequence>
<organism evidence="2">
    <name type="scientific">Roseihalotalea indica</name>
    <dbReference type="NCBI Taxonomy" id="2867963"/>
    <lineage>
        <taxon>Bacteria</taxon>
        <taxon>Pseudomonadati</taxon>
        <taxon>Bacteroidota</taxon>
        <taxon>Cytophagia</taxon>
        <taxon>Cytophagales</taxon>
        <taxon>Catalimonadaceae</taxon>
        <taxon>Roseihalotalea</taxon>
    </lineage>
</organism>